<dbReference type="Pfam" id="PF00512">
    <property type="entry name" value="HisKA"/>
    <property type="match status" value="1"/>
</dbReference>
<dbReference type="InterPro" id="IPR036890">
    <property type="entry name" value="HATPase_C_sf"/>
</dbReference>
<evidence type="ECO:0000256" key="1">
    <source>
        <dbReference type="ARBA" id="ARBA00000085"/>
    </source>
</evidence>
<dbReference type="SUPFAM" id="SSF47384">
    <property type="entry name" value="Homodimeric domain of signal transducing histidine kinase"/>
    <property type="match status" value="1"/>
</dbReference>
<dbReference type="InterPro" id="IPR036097">
    <property type="entry name" value="HisK_dim/P_sf"/>
</dbReference>
<evidence type="ECO:0000313" key="14">
    <source>
        <dbReference type="Proteomes" id="UP001596548"/>
    </source>
</evidence>
<dbReference type="GO" id="GO:0016301">
    <property type="term" value="F:kinase activity"/>
    <property type="evidence" value="ECO:0007669"/>
    <property type="project" value="UniProtKB-KW"/>
</dbReference>
<keyword evidence="11" id="KW-1133">Transmembrane helix</keyword>
<dbReference type="SMART" id="SM00388">
    <property type="entry name" value="HisKA"/>
    <property type="match status" value="1"/>
</dbReference>
<evidence type="ECO:0000256" key="10">
    <source>
        <dbReference type="ARBA" id="ARBA00039401"/>
    </source>
</evidence>
<dbReference type="InterPro" id="IPR004358">
    <property type="entry name" value="Sig_transdc_His_kin-like_C"/>
</dbReference>
<dbReference type="InterPro" id="IPR005467">
    <property type="entry name" value="His_kinase_dom"/>
</dbReference>
<dbReference type="CDD" id="cd00075">
    <property type="entry name" value="HATPase"/>
    <property type="match status" value="1"/>
</dbReference>
<dbReference type="InterPro" id="IPR003661">
    <property type="entry name" value="HisK_dim/P_dom"/>
</dbReference>
<dbReference type="CDD" id="cd00082">
    <property type="entry name" value="HisKA"/>
    <property type="match status" value="1"/>
</dbReference>
<accession>A0ABW2I0K7</accession>
<keyword evidence="8" id="KW-0067">ATP-binding</keyword>
<keyword evidence="6" id="KW-0547">Nucleotide-binding</keyword>
<evidence type="ECO:0000256" key="3">
    <source>
        <dbReference type="ARBA" id="ARBA00012438"/>
    </source>
</evidence>
<dbReference type="PRINTS" id="PR00344">
    <property type="entry name" value="BCTRLSENSOR"/>
</dbReference>
<dbReference type="PROSITE" id="PS50109">
    <property type="entry name" value="HIS_KIN"/>
    <property type="match status" value="1"/>
</dbReference>
<proteinExistence type="predicted"/>
<evidence type="ECO:0000259" key="12">
    <source>
        <dbReference type="PROSITE" id="PS50109"/>
    </source>
</evidence>
<dbReference type="EC" id="2.7.13.3" evidence="3"/>
<feature type="transmembrane region" description="Helical" evidence="11">
    <location>
        <begin position="20"/>
        <end position="41"/>
    </location>
</feature>
<organism evidence="13 14">
    <name type="scientific">Paractinoplanes rhizophilus</name>
    <dbReference type="NCBI Taxonomy" id="1416877"/>
    <lineage>
        <taxon>Bacteria</taxon>
        <taxon>Bacillati</taxon>
        <taxon>Actinomycetota</taxon>
        <taxon>Actinomycetes</taxon>
        <taxon>Micromonosporales</taxon>
        <taxon>Micromonosporaceae</taxon>
        <taxon>Paractinoplanes</taxon>
    </lineage>
</organism>
<evidence type="ECO:0000256" key="2">
    <source>
        <dbReference type="ARBA" id="ARBA00004236"/>
    </source>
</evidence>
<evidence type="ECO:0000313" key="13">
    <source>
        <dbReference type="EMBL" id="MFC7277694.1"/>
    </source>
</evidence>
<reference evidence="14" key="1">
    <citation type="journal article" date="2019" name="Int. J. Syst. Evol. Microbiol.">
        <title>The Global Catalogue of Microorganisms (GCM) 10K type strain sequencing project: providing services to taxonomists for standard genome sequencing and annotation.</title>
        <authorList>
            <consortium name="The Broad Institute Genomics Platform"/>
            <consortium name="The Broad Institute Genome Sequencing Center for Infectious Disease"/>
            <person name="Wu L."/>
            <person name="Ma J."/>
        </authorList>
    </citation>
    <scope>NUCLEOTIDE SEQUENCE [LARGE SCALE GENOMIC DNA]</scope>
    <source>
        <strain evidence="14">XZYJT-10</strain>
    </source>
</reference>
<keyword evidence="14" id="KW-1185">Reference proteome</keyword>
<dbReference type="InterPro" id="IPR050351">
    <property type="entry name" value="BphY/WalK/GraS-like"/>
</dbReference>
<dbReference type="Pfam" id="PF02518">
    <property type="entry name" value="HATPase_c"/>
    <property type="match status" value="1"/>
</dbReference>
<evidence type="ECO:0000256" key="8">
    <source>
        <dbReference type="ARBA" id="ARBA00022840"/>
    </source>
</evidence>
<name>A0ABW2I0K7_9ACTN</name>
<dbReference type="Gene3D" id="1.10.287.130">
    <property type="match status" value="1"/>
</dbReference>
<gene>
    <name evidence="13" type="ORF">ACFQS1_27205</name>
</gene>
<dbReference type="PANTHER" id="PTHR42878">
    <property type="entry name" value="TWO-COMPONENT HISTIDINE KINASE"/>
    <property type="match status" value="1"/>
</dbReference>
<evidence type="ECO:0000256" key="6">
    <source>
        <dbReference type="ARBA" id="ARBA00022741"/>
    </source>
</evidence>
<keyword evidence="11" id="KW-0812">Transmembrane</keyword>
<feature type="transmembrane region" description="Helical" evidence="11">
    <location>
        <begin position="142"/>
        <end position="164"/>
    </location>
</feature>
<evidence type="ECO:0000256" key="5">
    <source>
        <dbReference type="ARBA" id="ARBA00022679"/>
    </source>
</evidence>
<dbReference type="RefSeq" id="WP_378973614.1">
    <property type="nucleotide sequence ID" value="NZ_JBHTBJ010000025.1"/>
</dbReference>
<dbReference type="SUPFAM" id="SSF55874">
    <property type="entry name" value="ATPase domain of HSP90 chaperone/DNA topoisomerase II/histidine kinase"/>
    <property type="match status" value="1"/>
</dbReference>
<comment type="catalytic activity">
    <reaction evidence="1">
        <text>ATP + protein L-histidine = ADP + protein N-phospho-L-histidine.</text>
        <dbReference type="EC" id="2.7.13.3"/>
    </reaction>
</comment>
<evidence type="ECO:0000256" key="11">
    <source>
        <dbReference type="SAM" id="Phobius"/>
    </source>
</evidence>
<keyword evidence="4" id="KW-0597">Phosphoprotein</keyword>
<dbReference type="Proteomes" id="UP001596548">
    <property type="component" value="Unassembled WGS sequence"/>
</dbReference>
<evidence type="ECO:0000256" key="7">
    <source>
        <dbReference type="ARBA" id="ARBA00022777"/>
    </source>
</evidence>
<evidence type="ECO:0000256" key="4">
    <source>
        <dbReference type="ARBA" id="ARBA00022553"/>
    </source>
</evidence>
<keyword evidence="5" id="KW-0808">Transferase</keyword>
<dbReference type="InterPro" id="IPR003594">
    <property type="entry name" value="HATPase_dom"/>
</dbReference>
<protein>
    <recommendedName>
        <fullName evidence="10">Sensor-like histidine kinase SenX3</fullName>
        <ecNumber evidence="3">2.7.13.3</ecNumber>
    </recommendedName>
</protein>
<evidence type="ECO:0000256" key="9">
    <source>
        <dbReference type="ARBA" id="ARBA00023012"/>
    </source>
</evidence>
<sequence length="402" mass="42909">MTRPDPDQDLLRRARRDLAVRHTAAIALILLVVGAVAVLVVQREERSALATSVRQTAATEEDVVDPPAGSWIFRLDAAGRLTATGDAPPGFPDRAALDRVRGGGPAEQREKGGYLLVTRRRGDVTVQVVASLATERAETRRLLAALGAAELLGLLAAALAGWLLSRRATAPLGDALARQRRFVADASHELRTPIAQLHTRAQLLDQDLRAGATAQDMTPDIRRLVASTRQLGEIVEDLLLSTQLTRRTETATEVDLGVVADNVVAGFQERARAEGIRLHVRADPEQPSIVLGREAGLRRVLTALIDNALSHTPHGGTISVELDRLNGPGRVQLVVRDNGAGFAPADAERLFDRFARGHDDHRRFGLGLALAREVVTGHGGTIQATGDPGGGATFTIRLPAAG</sequence>
<dbReference type="SMART" id="SM00387">
    <property type="entry name" value="HATPase_c"/>
    <property type="match status" value="1"/>
</dbReference>
<feature type="domain" description="Histidine kinase" evidence="12">
    <location>
        <begin position="185"/>
        <end position="402"/>
    </location>
</feature>
<keyword evidence="11" id="KW-0472">Membrane</keyword>
<comment type="subcellular location">
    <subcellularLocation>
        <location evidence="2">Cell membrane</location>
    </subcellularLocation>
</comment>
<dbReference type="EMBL" id="JBHTBJ010000025">
    <property type="protein sequence ID" value="MFC7277694.1"/>
    <property type="molecule type" value="Genomic_DNA"/>
</dbReference>
<comment type="caution">
    <text evidence="13">The sequence shown here is derived from an EMBL/GenBank/DDBJ whole genome shotgun (WGS) entry which is preliminary data.</text>
</comment>
<dbReference type="Gene3D" id="3.30.565.10">
    <property type="entry name" value="Histidine kinase-like ATPase, C-terminal domain"/>
    <property type="match status" value="1"/>
</dbReference>
<keyword evidence="9" id="KW-0902">Two-component regulatory system</keyword>
<dbReference type="PANTHER" id="PTHR42878:SF7">
    <property type="entry name" value="SENSOR HISTIDINE KINASE GLRK"/>
    <property type="match status" value="1"/>
</dbReference>
<keyword evidence="7 13" id="KW-0418">Kinase</keyword>